<feature type="domain" description="Glycosyltransferase subfamily 4-like N-terminal" evidence="3">
    <location>
        <begin position="16"/>
        <end position="202"/>
    </location>
</feature>
<reference evidence="4 5" key="1">
    <citation type="submission" date="2019-09" db="EMBL/GenBank/DDBJ databases">
        <authorList>
            <person name="Kritzky A."/>
            <person name="Schelkanova E.Y."/>
            <person name="Alkhova Z.V."/>
            <person name="Smirnova N.I."/>
        </authorList>
    </citation>
    <scope>NUCLEOTIDE SEQUENCE [LARGE SCALE GENOMIC DNA]</scope>
    <source>
        <strain evidence="4 5">M1526</strain>
    </source>
</reference>
<evidence type="ECO:0000313" key="4">
    <source>
        <dbReference type="EMBL" id="KAA1254289.1"/>
    </source>
</evidence>
<dbReference type="PANTHER" id="PTHR46401">
    <property type="entry name" value="GLYCOSYLTRANSFERASE WBBK-RELATED"/>
    <property type="match status" value="1"/>
</dbReference>
<dbReference type="Gene3D" id="3.40.50.2000">
    <property type="entry name" value="Glycogen Phosphorylase B"/>
    <property type="match status" value="2"/>
</dbReference>
<dbReference type="RefSeq" id="WP_088128560.1">
    <property type="nucleotide sequence ID" value="NZ_NEEB01000016.1"/>
</dbReference>
<evidence type="ECO:0000259" key="3">
    <source>
        <dbReference type="Pfam" id="PF13439"/>
    </source>
</evidence>
<dbReference type="PANTHER" id="PTHR46401:SF2">
    <property type="entry name" value="GLYCOSYLTRANSFERASE WBBK-RELATED"/>
    <property type="match status" value="1"/>
</dbReference>
<dbReference type="GO" id="GO:0009103">
    <property type="term" value="P:lipopolysaccharide biosynthetic process"/>
    <property type="evidence" value="ECO:0007669"/>
    <property type="project" value="TreeGrafter"/>
</dbReference>
<organism evidence="4 5">
    <name type="scientific">Vibrio cholerae</name>
    <dbReference type="NCBI Taxonomy" id="666"/>
    <lineage>
        <taxon>Bacteria</taxon>
        <taxon>Pseudomonadati</taxon>
        <taxon>Pseudomonadota</taxon>
        <taxon>Gammaproteobacteria</taxon>
        <taxon>Vibrionales</taxon>
        <taxon>Vibrionaceae</taxon>
        <taxon>Vibrio</taxon>
    </lineage>
</organism>
<dbReference type="Pfam" id="PF13439">
    <property type="entry name" value="Glyco_transf_4"/>
    <property type="match status" value="1"/>
</dbReference>
<dbReference type="Proteomes" id="UP000323225">
    <property type="component" value="Unassembled WGS sequence"/>
</dbReference>
<evidence type="ECO:0000313" key="5">
    <source>
        <dbReference type="Proteomes" id="UP000323225"/>
    </source>
</evidence>
<sequence>MKWLIVISRFLPENFGGTYTYVDQFSKALIARGDEVHIVTTTRRTDLPQKEVNEGLTVHRVYVERGNMGPYYFNYTQRVTAYINQLDREKKFDYINPHGAFMVNTSNVRNTLKVVYTLHAVVTYEYLFSLKKIIYKQFFSKETFKALLMATVKLPLSYCREFLAVKNADKIIVMSNYVRGTIKTYLPGINLDKVFISRIGIDEKFCTLYDKKQLVSELEVKNKVSFLTVRRLESRMGIDNLITAFSILKKANKLDGVKLYIAGKGSLDNYFNKLIKNYTLEDHIELLGFVSDIALRKWYQICDAFIMPTEQLEGFGIVTIEAFASNLPVIATPAGANPEVAGLFCPELMTKSATCPQAIANSIKYYLDNKDSYQERNYAERAKQFFYWPDIVEEIVAQLAGNH</sequence>
<accession>A0A5B1C498</accession>
<gene>
    <name evidence="4" type="ORF">F0M16_12850</name>
</gene>
<name>A0A5B1C498_VIBCL</name>
<keyword evidence="1 4" id="KW-0808">Transferase</keyword>
<dbReference type="GO" id="GO:0016757">
    <property type="term" value="F:glycosyltransferase activity"/>
    <property type="evidence" value="ECO:0007669"/>
    <property type="project" value="InterPro"/>
</dbReference>
<protein>
    <submittedName>
        <fullName evidence="4">Glycosyltransferase family 4 protein</fullName>
    </submittedName>
</protein>
<dbReference type="InterPro" id="IPR028098">
    <property type="entry name" value="Glyco_trans_4-like_N"/>
</dbReference>
<dbReference type="CDD" id="cd03801">
    <property type="entry name" value="GT4_PimA-like"/>
    <property type="match status" value="1"/>
</dbReference>
<evidence type="ECO:0000259" key="2">
    <source>
        <dbReference type="Pfam" id="PF00534"/>
    </source>
</evidence>
<dbReference type="EMBL" id="VUAA01000013">
    <property type="protein sequence ID" value="KAA1254289.1"/>
    <property type="molecule type" value="Genomic_DNA"/>
</dbReference>
<evidence type="ECO:0000256" key="1">
    <source>
        <dbReference type="ARBA" id="ARBA00022679"/>
    </source>
</evidence>
<comment type="caution">
    <text evidence="4">The sequence shown here is derived from an EMBL/GenBank/DDBJ whole genome shotgun (WGS) entry which is preliminary data.</text>
</comment>
<proteinExistence type="predicted"/>
<dbReference type="AlphaFoldDB" id="A0A5B1C498"/>
<feature type="domain" description="Glycosyl transferase family 1" evidence="2">
    <location>
        <begin position="217"/>
        <end position="382"/>
    </location>
</feature>
<dbReference type="InterPro" id="IPR001296">
    <property type="entry name" value="Glyco_trans_1"/>
</dbReference>
<dbReference type="SUPFAM" id="SSF53756">
    <property type="entry name" value="UDP-Glycosyltransferase/glycogen phosphorylase"/>
    <property type="match status" value="1"/>
</dbReference>
<dbReference type="Pfam" id="PF00534">
    <property type="entry name" value="Glycos_transf_1"/>
    <property type="match status" value="1"/>
</dbReference>